<proteinExistence type="predicted"/>
<reference evidence="3" key="1">
    <citation type="journal article" date="2019" name="Int. J. Syst. Evol. Microbiol.">
        <title>The Global Catalogue of Microorganisms (GCM) 10K type strain sequencing project: providing services to taxonomists for standard genome sequencing and annotation.</title>
        <authorList>
            <consortium name="The Broad Institute Genomics Platform"/>
            <consortium name="The Broad Institute Genome Sequencing Center for Infectious Disease"/>
            <person name="Wu L."/>
            <person name="Ma J."/>
        </authorList>
    </citation>
    <scope>NUCLEOTIDE SEQUENCE [LARGE SCALE GENOMIC DNA]</scope>
    <source>
        <strain evidence="3">JCM 16898</strain>
    </source>
</reference>
<name>A0ABP6VMV3_9PSEU</name>
<accession>A0ABP6VMV3</accession>
<feature type="transmembrane region" description="Helical" evidence="1">
    <location>
        <begin position="6"/>
        <end position="24"/>
    </location>
</feature>
<comment type="caution">
    <text evidence="2">The sequence shown here is derived from an EMBL/GenBank/DDBJ whole genome shotgun (WGS) entry which is preliminary data.</text>
</comment>
<sequence length="502" mass="55712">MEDLFGPWFIVGGYLLAFVLLWIAGWTERRSRAASVVCYVLCGIAVSESTLYWLSAGTDSDLPQLLWYAFPLVVTALIAWRGWHQRNWIERLGAAAEPTFGVLPHRGHAVRLDHPDPGPRRTTVEFGHQGHRVLGIEYSSNPPREGEAFAQVGRVAEELDSINAVVELRIPAMPALTVSPKTGAFEPDFFTPLEDARITRNVFGWLQPDATMHSVEVDPEFDRRFSVHTSDPEFAAVVLAGEVREMIMNDLWFRVHQVAFHNDAVWTTDTGGLTEDRLFGNSRRLAMLVAAVPAQVWEVWADDREFHEVAARSDTSYDAWFGKRGGFVRTPVNRRREAADRQPVTSVSLTARSLIALGLLAMGIGPVGNSAAALTGLAPHVQLTVTGMSAGGTRHCINTTGGISCSTDRPSVQGTYESDGATLETTAIWRGELPSRSDVVEIMVGPLWGHPGYQTGSWFDAFYEFVLCLLYPLLGLYLARRTYRPRPPRRVRKMRRRLAAAA</sequence>
<protein>
    <submittedName>
        <fullName evidence="2">Uncharacterized protein</fullName>
    </submittedName>
</protein>
<keyword evidence="3" id="KW-1185">Reference proteome</keyword>
<evidence type="ECO:0000256" key="1">
    <source>
        <dbReference type="SAM" id="Phobius"/>
    </source>
</evidence>
<evidence type="ECO:0000313" key="2">
    <source>
        <dbReference type="EMBL" id="GAA3537776.1"/>
    </source>
</evidence>
<dbReference type="Proteomes" id="UP001500689">
    <property type="component" value="Unassembled WGS sequence"/>
</dbReference>
<keyword evidence="1" id="KW-0812">Transmembrane</keyword>
<keyword evidence="1" id="KW-1133">Transmembrane helix</keyword>
<feature type="transmembrane region" description="Helical" evidence="1">
    <location>
        <begin position="461"/>
        <end position="479"/>
    </location>
</feature>
<evidence type="ECO:0000313" key="3">
    <source>
        <dbReference type="Proteomes" id="UP001500689"/>
    </source>
</evidence>
<dbReference type="RefSeq" id="WP_344858226.1">
    <property type="nucleotide sequence ID" value="NZ_BAAAZN010000004.1"/>
</dbReference>
<organism evidence="2 3">
    <name type="scientific">Amycolatopsis ultiminotia</name>
    <dbReference type="NCBI Taxonomy" id="543629"/>
    <lineage>
        <taxon>Bacteria</taxon>
        <taxon>Bacillati</taxon>
        <taxon>Actinomycetota</taxon>
        <taxon>Actinomycetes</taxon>
        <taxon>Pseudonocardiales</taxon>
        <taxon>Pseudonocardiaceae</taxon>
        <taxon>Amycolatopsis</taxon>
    </lineage>
</organism>
<gene>
    <name evidence="2" type="ORF">GCM10022222_21760</name>
</gene>
<feature type="transmembrane region" description="Helical" evidence="1">
    <location>
        <begin position="36"/>
        <end position="54"/>
    </location>
</feature>
<dbReference type="EMBL" id="BAAAZN010000004">
    <property type="protein sequence ID" value="GAA3537776.1"/>
    <property type="molecule type" value="Genomic_DNA"/>
</dbReference>
<feature type="transmembrane region" description="Helical" evidence="1">
    <location>
        <begin position="66"/>
        <end position="83"/>
    </location>
</feature>
<keyword evidence="1" id="KW-0472">Membrane</keyword>